<dbReference type="Pfam" id="PF03364">
    <property type="entry name" value="Polyketide_cyc"/>
    <property type="match status" value="1"/>
</dbReference>
<keyword evidence="3" id="KW-1185">Reference proteome</keyword>
<proteinExistence type="predicted"/>
<gene>
    <name evidence="2" type="ORF">EI42_01920</name>
</gene>
<dbReference type="EMBL" id="QKUF01000005">
    <property type="protein sequence ID" value="PZW31895.1"/>
    <property type="molecule type" value="Genomic_DNA"/>
</dbReference>
<dbReference type="SUPFAM" id="SSF55961">
    <property type="entry name" value="Bet v1-like"/>
    <property type="match status" value="1"/>
</dbReference>
<dbReference type="OrthoDB" id="3419705at2"/>
<dbReference type="AlphaFoldDB" id="A0A326U8D6"/>
<dbReference type="RefSeq" id="WP_111321230.1">
    <property type="nucleotide sequence ID" value="NZ_BIFX01000001.1"/>
</dbReference>
<dbReference type="InterPro" id="IPR005031">
    <property type="entry name" value="COQ10_START"/>
</dbReference>
<evidence type="ECO:0000259" key="1">
    <source>
        <dbReference type="Pfam" id="PF03364"/>
    </source>
</evidence>
<name>A0A326U8D6_THEHA</name>
<accession>A0A326U8D6</accession>
<dbReference type="Proteomes" id="UP000248806">
    <property type="component" value="Unassembled WGS sequence"/>
</dbReference>
<organism evidence="2 3">
    <name type="scientific">Thermosporothrix hazakensis</name>
    <dbReference type="NCBI Taxonomy" id="644383"/>
    <lineage>
        <taxon>Bacteria</taxon>
        <taxon>Bacillati</taxon>
        <taxon>Chloroflexota</taxon>
        <taxon>Ktedonobacteria</taxon>
        <taxon>Ktedonobacterales</taxon>
        <taxon>Thermosporotrichaceae</taxon>
        <taxon>Thermosporothrix</taxon>
    </lineage>
</organism>
<reference evidence="2 3" key="1">
    <citation type="submission" date="2018-06" db="EMBL/GenBank/DDBJ databases">
        <title>Genomic Encyclopedia of Archaeal and Bacterial Type Strains, Phase II (KMG-II): from individual species to whole genera.</title>
        <authorList>
            <person name="Goeker M."/>
        </authorList>
    </citation>
    <scope>NUCLEOTIDE SEQUENCE [LARGE SCALE GENOMIC DNA]</scope>
    <source>
        <strain evidence="2 3">ATCC BAA-1881</strain>
    </source>
</reference>
<feature type="domain" description="Coenzyme Q-binding protein COQ10 START" evidence="1">
    <location>
        <begin position="10"/>
        <end position="134"/>
    </location>
</feature>
<evidence type="ECO:0000313" key="3">
    <source>
        <dbReference type="Proteomes" id="UP000248806"/>
    </source>
</evidence>
<comment type="caution">
    <text evidence="2">The sequence shown here is derived from an EMBL/GenBank/DDBJ whole genome shotgun (WGS) entry which is preliminary data.</text>
</comment>
<protein>
    <submittedName>
        <fullName evidence="2">Aromatase</fullName>
    </submittedName>
</protein>
<sequence>MFHTEHCVTIDAPVEVVYNVLADVEGYAKLFPPTQEVIMLEEGADYQIAKLVVDVSGQIQSWTTRRDLDASNRIIRYQQIQTAPLMEQMGGEWRCFPLREKQTQLVLTHDFAPRAAVDGLVLGKYTPEQAEAMVRGAVEHNSVADLAAVKQEAERRFQRVTAVSGD</sequence>
<evidence type="ECO:0000313" key="2">
    <source>
        <dbReference type="EMBL" id="PZW31895.1"/>
    </source>
</evidence>
<dbReference type="CDD" id="cd08861">
    <property type="entry name" value="OtcD1_ARO-CYC_like"/>
    <property type="match status" value="1"/>
</dbReference>
<dbReference type="Gene3D" id="3.30.530.20">
    <property type="match status" value="1"/>
</dbReference>
<dbReference type="InterPro" id="IPR023393">
    <property type="entry name" value="START-like_dom_sf"/>
</dbReference>